<reference evidence="8 9" key="1">
    <citation type="submission" date="2015-12" db="EMBL/GenBank/DDBJ databases">
        <authorList>
            <person name="Shamseldin A."/>
            <person name="Moawad H."/>
            <person name="Abd El-Rahim W.M."/>
            <person name="Sadowsky M.J."/>
        </authorList>
    </citation>
    <scope>NUCLEOTIDE SEQUENCE [LARGE SCALE GENOMIC DNA]</scope>
    <source>
        <strain evidence="8 9">ZGT118</strain>
    </source>
</reference>
<keyword evidence="4" id="KW-0175">Coiled coil</keyword>
<evidence type="ECO:0000256" key="3">
    <source>
        <dbReference type="ARBA" id="ARBA00022448"/>
    </source>
</evidence>
<dbReference type="PANTHER" id="PTHR30469">
    <property type="entry name" value="MULTIDRUG RESISTANCE PROTEIN MDTA"/>
    <property type="match status" value="1"/>
</dbReference>
<evidence type="ECO:0000259" key="6">
    <source>
        <dbReference type="Pfam" id="PF25917"/>
    </source>
</evidence>
<comment type="subcellular location">
    <subcellularLocation>
        <location evidence="1">Cell envelope</location>
    </subcellularLocation>
</comment>
<feature type="signal peptide" evidence="5">
    <location>
        <begin position="1"/>
        <end position="20"/>
    </location>
</feature>
<organism evidence="8 9">
    <name type="scientific">Ruegeria marisrubri</name>
    <dbReference type="NCBI Taxonomy" id="1685379"/>
    <lineage>
        <taxon>Bacteria</taxon>
        <taxon>Pseudomonadati</taxon>
        <taxon>Pseudomonadota</taxon>
        <taxon>Alphaproteobacteria</taxon>
        <taxon>Rhodobacterales</taxon>
        <taxon>Roseobacteraceae</taxon>
        <taxon>Ruegeria</taxon>
    </lineage>
</organism>
<dbReference type="Proteomes" id="UP000053791">
    <property type="component" value="Unassembled WGS sequence"/>
</dbReference>
<name>A0A101CYI1_9RHOB</name>
<dbReference type="SUPFAM" id="SSF111369">
    <property type="entry name" value="HlyD-like secretion proteins"/>
    <property type="match status" value="1"/>
</dbReference>
<evidence type="ECO:0000256" key="1">
    <source>
        <dbReference type="ARBA" id="ARBA00004196"/>
    </source>
</evidence>
<feature type="domain" description="Multidrug resistance protein MdtA-like barrel-sandwich hybrid" evidence="6">
    <location>
        <begin position="46"/>
        <end position="181"/>
    </location>
</feature>
<comment type="caution">
    <text evidence="8">The sequence shown here is derived from an EMBL/GenBank/DDBJ whole genome shotgun (WGS) entry which is preliminary data.</text>
</comment>
<dbReference type="OrthoDB" id="7914255at2"/>
<comment type="similarity">
    <text evidence="2">Belongs to the membrane fusion protein (MFP) (TC 8.A.1) family.</text>
</comment>
<dbReference type="InterPro" id="IPR058627">
    <property type="entry name" value="MdtA-like_C"/>
</dbReference>
<dbReference type="NCBIfam" id="TIGR01730">
    <property type="entry name" value="RND_mfp"/>
    <property type="match status" value="1"/>
</dbReference>
<protein>
    <submittedName>
        <fullName evidence="8">Efflux transporter periplasmic adaptor subunit</fullName>
    </submittedName>
</protein>
<dbReference type="RefSeq" id="WP_068343908.1">
    <property type="nucleotide sequence ID" value="NZ_LQBQ01000001.1"/>
</dbReference>
<evidence type="ECO:0000256" key="2">
    <source>
        <dbReference type="ARBA" id="ARBA00009477"/>
    </source>
</evidence>
<accession>A0A101CYI1</accession>
<keyword evidence="9" id="KW-1185">Reference proteome</keyword>
<dbReference type="Pfam" id="PF25967">
    <property type="entry name" value="RND-MFP_C"/>
    <property type="match status" value="1"/>
</dbReference>
<evidence type="ECO:0000256" key="5">
    <source>
        <dbReference type="SAM" id="SignalP"/>
    </source>
</evidence>
<gene>
    <name evidence="8" type="ORF">AVO45_01740</name>
</gene>
<keyword evidence="3" id="KW-0813">Transport</keyword>
<dbReference type="GO" id="GO:1990281">
    <property type="term" value="C:efflux pump complex"/>
    <property type="evidence" value="ECO:0007669"/>
    <property type="project" value="TreeGrafter"/>
</dbReference>
<evidence type="ECO:0000259" key="7">
    <source>
        <dbReference type="Pfam" id="PF25967"/>
    </source>
</evidence>
<dbReference type="GO" id="GO:0015562">
    <property type="term" value="F:efflux transmembrane transporter activity"/>
    <property type="evidence" value="ECO:0007669"/>
    <property type="project" value="TreeGrafter"/>
</dbReference>
<proteinExistence type="inferred from homology"/>
<keyword evidence="5" id="KW-0732">Signal</keyword>
<dbReference type="Gene3D" id="1.10.287.470">
    <property type="entry name" value="Helix hairpin bin"/>
    <property type="match status" value="1"/>
</dbReference>
<dbReference type="AlphaFoldDB" id="A0A101CYI1"/>
<dbReference type="Gene3D" id="2.40.420.20">
    <property type="match status" value="1"/>
</dbReference>
<dbReference type="InterPro" id="IPR006143">
    <property type="entry name" value="RND_pump_MFP"/>
</dbReference>
<dbReference type="PANTHER" id="PTHR30469:SF15">
    <property type="entry name" value="HLYD FAMILY OF SECRETION PROTEINS"/>
    <property type="match status" value="1"/>
</dbReference>
<dbReference type="STRING" id="1685379.AVO45_01740"/>
<feature type="coiled-coil region" evidence="4">
    <location>
        <begin position="86"/>
        <end position="151"/>
    </location>
</feature>
<dbReference type="Pfam" id="PF25917">
    <property type="entry name" value="BSH_RND"/>
    <property type="match status" value="1"/>
</dbReference>
<dbReference type="EMBL" id="LQBQ01000001">
    <property type="protein sequence ID" value="KUJ85733.1"/>
    <property type="molecule type" value="Genomic_DNA"/>
</dbReference>
<evidence type="ECO:0000313" key="8">
    <source>
        <dbReference type="EMBL" id="KUJ85733.1"/>
    </source>
</evidence>
<evidence type="ECO:0000313" key="9">
    <source>
        <dbReference type="Proteomes" id="UP000053791"/>
    </source>
</evidence>
<feature type="chain" id="PRO_5007095563" evidence="5">
    <location>
        <begin position="21"/>
        <end position="326"/>
    </location>
</feature>
<feature type="domain" description="Multidrug resistance protein MdtA-like C-terminal permuted SH3" evidence="7">
    <location>
        <begin position="265"/>
        <end position="324"/>
    </location>
</feature>
<dbReference type="InterPro" id="IPR058625">
    <property type="entry name" value="MdtA-like_BSH"/>
</dbReference>
<sequence>MKRTVFGAMCLAILPGVAASAELFPVEVGSVPEWKAVFGQIEPRDQVAARSRLGGTITQLTVSEGDPVKSGQRIGMVEDQKLLFQIQTINGRIEAQEAQLENARAELKRGEELFQRGVMSNQQLDLLRTNVNVLENQIAATTAEKQVMEQRTQEGAILAPLDGVVLRVPVTEGAVVLPGEEVARIGGGGLYLRLSVPERHAVSLEEGDEIRIEGAEGPGSGRIVKLYPEIENGRVTADVEVEGLQSRYVNARVLIRLPVGEQPGILVPADAVTSRRGLDFVRVRLDSGETVERTVVTGREIAFENKEMVEVLSGLAEGDTVVIGDE</sequence>
<dbReference type="Gene3D" id="2.40.50.100">
    <property type="match status" value="1"/>
</dbReference>
<evidence type="ECO:0000256" key="4">
    <source>
        <dbReference type="SAM" id="Coils"/>
    </source>
</evidence>